<dbReference type="OrthoDB" id="203829at2759"/>
<dbReference type="InterPro" id="IPR016177">
    <property type="entry name" value="DNA-bd_dom_sf"/>
</dbReference>
<feature type="region of interest" description="Disordered" evidence="6">
    <location>
        <begin position="80"/>
        <end position="100"/>
    </location>
</feature>
<evidence type="ECO:0000256" key="3">
    <source>
        <dbReference type="ARBA" id="ARBA00023125"/>
    </source>
</evidence>
<feature type="compositionally biased region" description="Polar residues" evidence="6">
    <location>
        <begin position="1"/>
        <end position="16"/>
    </location>
</feature>
<dbReference type="GO" id="GO:0003677">
    <property type="term" value="F:DNA binding"/>
    <property type="evidence" value="ECO:0007669"/>
    <property type="project" value="UniProtKB-KW"/>
</dbReference>
<comment type="caution">
    <text evidence="8">The sequence shown here is derived from an EMBL/GenBank/DDBJ whole genome shotgun (WGS) entry which is preliminary data.</text>
</comment>
<name>A0A9W6ZYF2_9STRA</name>
<evidence type="ECO:0000313" key="9">
    <source>
        <dbReference type="Proteomes" id="UP001165085"/>
    </source>
</evidence>
<keyword evidence="9" id="KW-1185">Reference proteome</keyword>
<keyword evidence="4" id="KW-0804">Transcription</keyword>
<dbReference type="GO" id="GO:0003700">
    <property type="term" value="F:DNA-binding transcription factor activity"/>
    <property type="evidence" value="ECO:0007669"/>
    <property type="project" value="InterPro"/>
</dbReference>
<feature type="domain" description="AP2/ERF" evidence="7">
    <location>
        <begin position="104"/>
        <end position="161"/>
    </location>
</feature>
<dbReference type="GO" id="GO:0005634">
    <property type="term" value="C:nucleus"/>
    <property type="evidence" value="ECO:0007669"/>
    <property type="project" value="UniProtKB-SubCell"/>
</dbReference>
<protein>
    <recommendedName>
        <fullName evidence="7">AP2/ERF domain-containing protein</fullName>
    </recommendedName>
</protein>
<keyword evidence="3" id="KW-0238">DNA-binding</keyword>
<organism evidence="8 9">
    <name type="scientific">Triparma strigata</name>
    <dbReference type="NCBI Taxonomy" id="1606541"/>
    <lineage>
        <taxon>Eukaryota</taxon>
        <taxon>Sar</taxon>
        <taxon>Stramenopiles</taxon>
        <taxon>Ochrophyta</taxon>
        <taxon>Bolidophyceae</taxon>
        <taxon>Parmales</taxon>
        <taxon>Triparmaceae</taxon>
        <taxon>Triparma</taxon>
    </lineage>
</organism>
<dbReference type="AlphaFoldDB" id="A0A9W6ZYF2"/>
<evidence type="ECO:0000256" key="4">
    <source>
        <dbReference type="ARBA" id="ARBA00023163"/>
    </source>
</evidence>
<evidence type="ECO:0000256" key="5">
    <source>
        <dbReference type="ARBA" id="ARBA00023242"/>
    </source>
</evidence>
<dbReference type="SUPFAM" id="SSF54171">
    <property type="entry name" value="DNA-binding domain"/>
    <property type="match status" value="1"/>
</dbReference>
<proteinExistence type="predicted"/>
<evidence type="ECO:0000256" key="1">
    <source>
        <dbReference type="ARBA" id="ARBA00004123"/>
    </source>
</evidence>
<dbReference type="Proteomes" id="UP001165085">
    <property type="component" value="Unassembled WGS sequence"/>
</dbReference>
<reference evidence="9" key="1">
    <citation type="journal article" date="2023" name="Commun. Biol.">
        <title>Genome analysis of Parmales, the sister group of diatoms, reveals the evolutionary specialization of diatoms from phago-mixotrophs to photoautotrophs.</title>
        <authorList>
            <person name="Ban H."/>
            <person name="Sato S."/>
            <person name="Yoshikawa S."/>
            <person name="Yamada K."/>
            <person name="Nakamura Y."/>
            <person name="Ichinomiya M."/>
            <person name="Sato N."/>
            <person name="Blanc-Mathieu R."/>
            <person name="Endo H."/>
            <person name="Kuwata A."/>
            <person name="Ogata H."/>
        </authorList>
    </citation>
    <scope>NUCLEOTIDE SEQUENCE [LARGE SCALE GENOMIC DNA]</scope>
    <source>
        <strain evidence="9">NIES 3701</strain>
    </source>
</reference>
<dbReference type="SMART" id="SM00380">
    <property type="entry name" value="AP2"/>
    <property type="match status" value="1"/>
</dbReference>
<dbReference type="Gene3D" id="3.30.730.10">
    <property type="entry name" value="AP2/ERF domain"/>
    <property type="match status" value="1"/>
</dbReference>
<evidence type="ECO:0000313" key="8">
    <source>
        <dbReference type="EMBL" id="GMH62136.1"/>
    </source>
</evidence>
<dbReference type="InterPro" id="IPR001471">
    <property type="entry name" value="AP2/ERF_dom"/>
</dbReference>
<gene>
    <name evidence="8" type="ORF">TrST_g14187</name>
</gene>
<dbReference type="EMBL" id="BRXY01000075">
    <property type="protein sequence ID" value="GMH62136.1"/>
    <property type="molecule type" value="Genomic_DNA"/>
</dbReference>
<feature type="compositionally biased region" description="Basic and acidic residues" evidence="6">
    <location>
        <begin position="17"/>
        <end position="26"/>
    </location>
</feature>
<keyword evidence="2" id="KW-0805">Transcription regulation</keyword>
<sequence length="252" mass="27606">MSQGSFTPFTLPSYTEKTPDFKKSEADADNGGGGLRIVSAPSSVESSVASPSALSHQLDVASPLSLHQLGHHNKNELDSSHSFILVPPSPAPKASSKKRRQYSAYTGVTYNKTHKKYQACLTHNRKQHYLGRFATETEAAWAYDFEAKRIKGDDWKNLNFANKAEYSAKLSAEILANRGPPTLKGAGFPVTSTPKHSTLKRRIRTSAPPPIRRVKTVPKTMATSTKTVRRASRKRAGEIDVADILIAFSKSP</sequence>
<comment type="subcellular location">
    <subcellularLocation>
        <location evidence="1">Nucleus</location>
    </subcellularLocation>
</comment>
<feature type="region of interest" description="Disordered" evidence="6">
    <location>
        <begin position="1"/>
        <end position="51"/>
    </location>
</feature>
<keyword evidence="5" id="KW-0539">Nucleus</keyword>
<dbReference type="InterPro" id="IPR036955">
    <property type="entry name" value="AP2/ERF_dom_sf"/>
</dbReference>
<evidence type="ECO:0000256" key="2">
    <source>
        <dbReference type="ARBA" id="ARBA00023015"/>
    </source>
</evidence>
<dbReference type="PROSITE" id="PS51032">
    <property type="entry name" value="AP2_ERF"/>
    <property type="match status" value="1"/>
</dbReference>
<accession>A0A9W6ZYF2</accession>
<evidence type="ECO:0000259" key="7">
    <source>
        <dbReference type="PROSITE" id="PS51032"/>
    </source>
</evidence>
<feature type="compositionally biased region" description="Low complexity" evidence="6">
    <location>
        <begin position="38"/>
        <end position="51"/>
    </location>
</feature>
<evidence type="ECO:0000256" key="6">
    <source>
        <dbReference type="SAM" id="MobiDB-lite"/>
    </source>
</evidence>